<feature type="compositionally biased region" description="Basic residues" evidence="1">
    <location>
        <begin position="81"/>
        <end position="92"/>
    </location>
</feature>
<gene>
    <name evidence="2" type="ORF">HNR71_000018</name>
</gene>
<dbReference type="EMBL" id="JACHKF010000001">
    <property type="protein sequence ID" value="MBB6564381.1"/>
    <property type="molecule type" value="Genomic_DNA"/>
</dbReference>
<sequence>MPWESSDRRSRLPSDWARRRLRVLRRDQYRCQVRDAAGLKCLERSNEVDHIVNNDDHDYANLQTICRVHHAAKTQAEAKAGRRAKARTRPPSRHPGAL</sequence>
<organism evidence="2 3">
    <name type="scientific">Kribbella sandramycini</name>
    <dbReference type="NCBI Taxonomy" id="60450"/>
    <lineage>
        <taxon>Bacteria</taxon>
        <taxon>Bacillati</taxon>
        <taxon>Actinomycetota</taxon>
        <taxon>Actinomycetes</taxon>
        <taxon>Propionibacteriales</taxon>
        <taxon>Kribbellaceae</taxon>
        <taxon>Kribbella</taxon>
    </lineage>
</organism>
<proteinExistence type="predicted"/>
<accession>A0A841S2L3</accession>
<comment type="caution">
    <text evidence="2">The sequence shown here is derived from an EMBL/GenBank/DDBJ whole genome shotgun (WGS) entry which is preliminary data.</text>
</comment>
<evidence type="ECO:0000313" key="3">
    <source>
        <dbReference type="Proteomes" id="UP000553957"/>
    </source>
</evidence>
<protein>
    <submittedName>
        <fullName evidence="2">5-methylcytosine-specific restriction endonuclease McrA</fullName>
    </submittedName>
</protein>
<evidence type="ECO:0000256" key="1">
    <source>
        <dbReference type="SAM" id="MobiDB-lite"/>
    </source>
</evidence>
<feature type="region of interest" description="Disordered" evidence="1">
    <location>
        <begin position="74"/>
        <end position="98"/>
    </location>
</feature>
<dbReference type="CDD" id="cd00085">
    <property type="entry name" value="HNHc"/>
    <property type="match status" value="1"/>
</dbReference>
<reference evidence="2 3" key="1">
    <citation type="submission" date="2020-08" db="EMBL/GenBank/DDBJ databases">
        <title>Sequencing the genomes of 1000 actinobacteria strains.</title>
        <authorList>
            <person name="Klenk H.-P."/>
        </authorList>
    </citation>
    <scope>NUCLEOTIDE SEQUENCE [LARGE SCALE GENOMIC DNA]</scope>
    <source>
        <strain evidence="2 3">DSM 15626</strain>
    </source>
</reference>
<dbReference type="Proteomes" id="UP000553957">
    <property type="component" value="Unassembled WGS sequence"/>
</dbReference>
<dbReference type="InterPro" id="IPR003615">
    <property type="entry name" value="HNH_nuc"/>
</dbReference>
<keyword evidence="2" id="KW-0255">Endonuclease</keyword>
<keyword evidence="2" id="KW-0378">Hydrolase</keyword>
<dbReference type="Gene3D" id="1.10.30.50">
    <property type="match status" value="1"/>
</dbReference>
<dbReference type="GO" id="GO:0004519">
    <property type="term" value="F:endonuclease activity"/>
    <property type="evidence" value="ECO:0007669"/>
    <property type="project" value="UniProtKB-KW"/>
</dbReference>
<name>A0A841S2L3_9ACTN</name>
<dbReference type="AlphaFoldDB" id="A0A841S2L3"/>
<evidence type="ECO:0000313" key="2">
    <source>
        <dbReference type="EMBL" id="MBB6564381.1"/>
    </source>
</evidence>
<keyword evidence="2" id="KW-0540">Nuclease</keyword>